<dbReference type="Proteomes" id="UP000887572">
    <property type="component" value="Unplaced"/>
</dbReference>
<dbReference type="AlphaFoldDB" id="A0A914I339"/>
<organism evidence="1 2">
    <name type="scientific">Globodera rostochiensis</name>
    <name type="common">Golden nematode worm</name>
    <name type="synonym">Heterodera rostochiensis</name>
    <dbReference type="NCBI Taxonomy" id="31243"/>
    <lineage>
        <taxon>Eukaryota</taxon>
        <taxon>Metazoa</taxon>
        <taxon>Ecdysozoa</taxon>
        <taxon>Nematoda</taxon>
        <taxon>Chromadorea</taxon>
        <taxon>Rhabditida</taxon>
        <taxon>Tylenchina</taxon>
        <taxon>Tylenchomorpha</taxon>
        <taxon>Tylenchoidea</taxon>
        <taxon>Heteroderidae</taxon>
        <taxon>Heteroderinae</taxon>
        <taxon>Globodera</taxon>
    </lineage>
</organism>
<name>A0A914I339_GLORO</name>
<dbReference type="WBParaSite" id="Gr19_v10_g6165.t1">
    <property type="protein sequence ID" value="Gr19_v10_g6165.t1"/>
    <property type="gene ID" value="Gr19_v10_g6165"/>
</dbReference>
<evidence type="ECO:0000313" key="1">
    <source>
        <dbReference type="Proteomes" id="UP000887572"/>
    </source>
</evidence>
<keyword evidence="1" id="KW-1185">Reference proteome</keyword>
<evidence type="ECO:0000313" key="2">
    <source>
        <dbReference type="WBParaSite" id="Gr19_v10_g6165.t1"/>
    </source>
</evidence>
<protein>
    <submittedName>
        <fullName evidence="2">Methyltransferase FkbM domain-containing protein</fullName>
    </submittedName>
</protein>
<accession>A0A914I339</accession>
<proteinExistence type="predicted"/>
<reference evidence="2" key="1">
    <citation type="submission" date="2022-11" db="UniProtKB">
        <authorList>
            <consortium name="WormBaseParasite"/>
        </authorList>
    </citation>
    <scope>IDENTIFICATION</scope>
</reference>
<sequence length="406" mass="47899">MLKLPKLHEQITHWRQFWRLNQSREIGANRQLVVNSELWLRPQPLGTVRLEAIRLNELLAKPSGYRCRNRRKTTIIGGKKDIFFICHKPEFSLNGKTGMPQLQQKPNVCEKALLIRVVRKDVRLNYVELARHGDNHSMGRSTKLRIGLIKLEKPQKLEKENKQKIIEQIEWEIQRLKFRHLFLVLRPAADRDGAGALLFHWYRFIIKLFFKWHFAILAEAVAKHYKIEDIPCHGLGSPFEEKLRFVHFLLAGTNKNYSALRIDGDFSSSNLPILCSISYKSNFYKIVFVRHGLIEKITILSTAKLKRDLDEENFNFTMSSKFIGAFMDEIQQNESDQSKVLLLDLDGFEWELLEAIGDFEHCAKWPKAFEQISLRLRLWAMEESENWRRFYLLLLRKFNLMVEFAC</sequence>